<gene>
    <name evidence="2" type="ORF">LCGC14_2766600</name>
</gene>
<dbReference type="EMBL" id="LAZR01051004">
    <property type="protein sequence ID" value="KKK86104.1"/>
    <property type="molecule type" value="Genomic_DNA"/>
</dbReference>
<organism evidence="2">
    <name type="scientific">marine sediment metagenome</name>
    <dbReference type="NCBI Taxonomy" id="412755"/>
    <lineage>
        <taxon>unclassified sequences</taxon>
        <taxon>metagenomes</taxon>
        <taxon>ecological metagenomes</taxon>
    </lineage>
</organism>
<name>A0A0F9B644_9ZZZZ</name>
<comment type="caution">
    <text evidence="2">The sequence shown here is derived from an EMBL/GenBank/DDBJ whole genome shotgun (WGS) entry which is preliminary data.</text>
</comment>
<dbReference type="AlphaFoldDB" id="A0A0F9B644"/>
<evidence type="ECO:0000256" key="1">
    <source>
        <dbReference type="SAM" id="MobiDB-lite"/>
    </source>
</evidence>
<feature type="compositionally biased region" description="Basic and acidic residues" evidence="1">
    <location>
        <begin position="61"/>
        <end position="70"/>
    </location>
</feature>
<protein>
    <submittedName>
        <fullName evidence="2">Uncharacterized protein</fullName>
    </submittedName>
</protein>
<proteinExistence type="predicted"/>
<feature type="region of interest" description="Disordered" evidence="1">
    <location>
        <begin position="61"/>
        <end position="83"/>
    </location>
</feature>
<accession>A0A0F9B644</accession>
<sequence length="83" mass="9822">MEIPKEIITRVHNERLERDLRSHIKQHGWYNTTKVLRELIAIYVECDSDFTELDNTLRKIERNTEDKSDIPDSSLEPPASHFS</sequence>
<evidence type="ECO:0000313" key="2">
    <source>
        <dbReference type="EMBL" id="KKK86104.1"/>
    </source>
</evidence>
<reference evidence="2" key="1">
    <citation type="journal article" date="2015" name="Nature">
        <title>Complex archaea that bridge the gap between prokaryotes and eukaryotes.</title>
        <authorList>
            <person name="Spang A."/>
            <person name="Saw J.H."/>
            <person name="Jorgensen S.L."/>
            <person name="Zaremba-Niedzwiedzka K."/>
            <person name="Martijn J."/>
            <person name="Lind A.E."/>
            <person name="van Eijk R."/>
            <person name="Schleper C."/>
            <person name="Guy L."/>
            <person name="Ettema T.J."/>
        </authorList>
    </citation>
    <scope>NUCLEOTIDE SEQUENCE</scope>
</reference>